<evidence type="ECO:0000256" key="4">
    <source>
        <dbReference type="ARBA" id="ARBA00010258"/>
    </source>
</evidence>
<dbReference type="EMBL" id="MRZV01000745">
    <property type="protein sequence ID" value="PIK44922.1"/>
    <property type="molecule type" value="Genomic_DNA"/>
</dbReference>
<dbReference type="PANTHER" id="PTHR20973:SF0">
    <property type="entry name" value="NON-STRUCTURAL MAINTENANCE OF CHROMOSOMES ELEMENT 1 HOMOLOG"/>
    <property type="match status" value="1"/>
</dbReference>
<protein>
    <recommendedName>
        <fullName evidence="6 17">Non-structural maintenance of chromosomes element 1 homolog</fullName>
        <ecNumber evidence="5 17">2.3.2.27</ecNumber>
    </recommendedName>
</protein>
<evidence type="ECO:0000256" key="18">
    <source>
        <dbReference type="SAM" id="MobiDB-lite"/>
    </source>
</evidence>
<dbReference type="GO" id="GO:0000781">
    <property type="term" value="C:chromosome, telomeric region"/>
    <property type="evidence" value="ECO:0007669"/>
    <property type="project" value="UniProtKB-SubCell"/>
</dbReference>
<dbReference type="PANTHER" id="PTHR20973">
    <property type="entry name" value="NON-SMC ELEMENT 1-RELATED"/>
    <property type="match status" value="1"/>
</dbReference>
<evidence type="ECO:0000256" key="10">
    <source>
        <dbReference type="ARBA" id="ARBA00022771"/>
    </source>
</evidence>
<evidence type="ECO:0000256" key="2">
    <source>
        <dbReference type="ARBA" id="ARBA00004123"/>
    </source>
</evidence>
<evidence type="ECO:0000256" key="7">
    <source>
        <dbReference type="ARBA" id="ARBA00022679"/>
    </source>
</evidence>
<reference evidence="20 21" key="1">
    <citation type="journal article" date="2017" name="PLoS Biol.">
        <title>The sea cucumber genome provides insights into morphological evolution and visceral regeneration.</title>
        <authorList>
            <person name="Zhang X."/>
            <person name="Sun L."/>
            <person name="Yuan J."/>
            <person name="Sun Y."/>
            <person name="Gao Y."/>
            <person name="Zhang L."/>
            <person name="Li S."/>
            <person name="Dai H."/>
            <person name="Hamel J.F."/>
            <person name="Liu C."/>
            <person name="Yu Y."/>
            <person name="Liu S."/>
            <person name="Lin W."/>
            <person name="Guo K."/>
            <person name="Jin S."/>
            <person name="Xu P."/>
            <person name="Storey K.B."/>
            <person name="Huan P."/>
            <person name="Zhang T."/>
            <person name="Zhou Y."/>
            <person name="Zhang J."/>
            <person name="Lin C."/>
            <person name="Li X."/>
            <person name="Xing L."/>
            <person name="Huo D."/>
            <person name="Sun M."/>
            <person name="Wang L."/>
            <person name="Mercier A."/>
            <person name="Li F."/>
            <person name="Yang H."/>
            <person name="Xiang J."/>
        </authorList>
    </citation>
    <scope>NUCLEOTIDE SEQUENCE [LARGE SCALE GENOMIC DNA]</scope>
    <source>
        <strain evidence="20">Shaxun</strain>
        <tissue evidence="20">Muscle</tissue>
    </source>
</reference>
<evidence type="ECO:0000256" key="5">
    <source>
        <dbReference type="ARBA" id="ARBA00012483"/>
    </source>
</evidence>
<keyword evidence="13" id="KW-0158">Chromosome</keyword>
<evidence type="ECO:0000256" key="16">
    <source>
        <dbReference type="ARBA" id="ARBA00023242"/>
    </source>
</evidence>
<dbReference type="Pfam" id="PF08746">
    <property type="entry name" value="zf-RING-like"/>
    <property type="match status" value="1"/>
</dbReference>
<comment type="similarity">
    <text evidence="4 17">Belongs to the NSE1 family.</text>
</comment>
<gene>
    <name evidence="20" type="ORF">BSL78_18228</name>
</gene>
<feature type="region of interest" description="Disordered" evidence="18">
    <location>
        <begin position="234"/>
        <end position="271"/>
    </location>
</feature>
<dbReference type="GO" id="GO:0061630">
    <property type="term" value="F:ubiquitin protein ligase activity"/>
    <property type="evidence" value="ECO:0007669"/>
    <property type="project" value="UniProtKB-EC"/>
</dbReference>
<keyword evidence="13" id="KW-0779">Telomere</keyword>
<dbReference type="Pfam" id="PF07574">
    <property type="entry name" value="SMC_Nse1"/>
    <property type="match status" value="1"/>
</dbReference>
<evidence type="ECO:0000256" key="3">
    <source>
        <dbReference type="ARBA" id="ARBA00004574"/>
    </source>
</evidence>
<keyword evidence="21" id="KW-1185">Reference proteome</keyword>
<keyword evidence="7 17" id="KW-0808">Transferase</keyword>
<evidence type="ECO:0000256" key="1">
    <source>
        <dbReference type="ARBA" id="ARBA00000900"/>
    </source>
</evidence>
<evidence type="ECO:0000313" key="21">
    <source>
        <dbReference type="Proteomes" id="UP000230750"/>
    </source>
</evidence>
<evidence type="ECO:0000256" key="12">
    <source>
        <dbReference type="ARBA" id="ARBA00022833"/>
    </source>
</evidence>
<proteinExistence type="inferred from homology"/>
<evidence type="ECO:0000256" key="6">
    <source>
        <dbReference type="ARBA" id="ARBA00019422"/>
    </source>
</evidence>
<keyword evidence="16 17" id="KW-0539">Nucleus</keyword>
<evidence type="ECO:0000256" key="11">
    <source>
        <dbReference type="ARBA" id="ARBA00022786"/>
    </source>
</evidence>
<evidence type="ECO:0000256" key="14">
    <source>
        <dbReference type="ARBA" id="ARBA00023172"/>
    </source>
</evidence>
<sequence>MYTDAHRLVVQTFLARGVMNTKDVADVIQKACERCGVTNSGQNVDNFIHQINTKLRINTMEIKKKREEETGEEVYALVQTAETEVGKLATDYHPKELELFKEIVGKIVTSEEGEASSTECLNLADSLDRRISKDDAQTAIKKFVEERWLYMDEEGQISLAARGILELEMFMKESYSDFISICYLCQDLVVKGQLCDACGKVKLHYFCAQRLFQTRPNPKCPSCEKAWRHQIPRLNGDVNDKRQNEGRDTRDTQVDPTQPSTSGRRKRVAPR</sequence>
<dbReference type="Proteomes" id="UP000230750">
    <property type="component" value="Unassembled WGS sequence"/>
</dbReference>
<keyword evidence="14 17" id="KW-0233">DNA recombination</keyword>
<feature type="domain" description="Non-structural maintenance of chromosomes element 1 RING C4HC3-type" evidence="19">
    <location>
        <begin position="182"/>
        <end position="223"/>
    </location>
</feature>
<evidence type="ECO:0000313" key="20">
    <source>
        <dbReference type="EMBL" id="PIK44922.1"/>
    </source>
</evidence>
<comment type="catalytic activity">
    <reaction evidence="1 17">
        <text>S-ubiquitinyl-[E2 ubiquitin-conjugating enzyme]-L-cysteine + [acceptor protein]-L-lysine = [E2 ubiquitin-conjugating enzyme]-L-cysteine + N(6)-ubiquitinyl-[acceptor protein]-L-lysine.</text>
        <dbReference type="EC" id="2.3.2.27"/>
    </reaction>
</comment>
<dbReference type="InterPro" id="IPR014857">
    <property type="entry name" value="Nse1_RING_C4HC3-type"/>
</dbReference>
<keyword evidence="9 17" id="KW-0227">DNA damage</keyword>
<dbReference type="FunFam" id="1.10.10.10:FF:000270">
    <property type="entry name" value="Non-structural maintenance of chromosomes element 1 homolog"/>
    <property type="match status" value="1"/>
</dbReference>
<keyword evidence="11 17" id="KW-0833">Ubl conjugation pathway</keyword>
<dbReference type="Gene3D" id="3.30.40.10">
    <property type="entry name" value="Zinc/RING finger domain, C3HC4 (zinc finger)"/>
    <property type="match status" value="1"/>
</dbReference>
<dbReference type="GO" id="GO:0005634">
    <property type="term" value="C:nucleus"/>
    <property type="evidence" value="ECO:0007669"/>
    <property type="project" value="UniProtKB-SubCell"/>
</dbReference>
<evidence type="ECO:0000256" key="17">
    <source>
        <dbReference type="RuleBase" id="RU368018"/>
    </source>
</evidence>
<dbReference type="OrthoDB" id="185455at2759"/>
<dbReference type="GO" id="GO:0030915">
    <property type="term" value="C:Smc5-Smc6 complex"/>
    <property type="evidence" value="ECO:0007669"/>
    <property type="project" value="UniProtKB-UniRule"/>
</dbReference>
<dbReference type="STRING" id="307972.A0A2G8KAA0"/>
<evidence type="ECO:0000256" key="13">
    <source>
        <dbReference type="ARBA" id="ARBA00022895"/>
    </source>
</evidence>
<dbReference type="Gene3D" id="3.90.1150.220">
    <property type="match status" value="1"/>
</dbReference>
<keyword evidence="12 17" id="KW-0862">Zinc</keyword>
<comment type="caution">
    <text evidence="20">The sequence shown here is derived from an EMBL/GenBank/DDBJ whole genome shotgun (WGS) entry which is preliminary data.</text>
</comment>
<evidence type="ECO:0000259" key="19">
    <source>
        <dbReference type="Pfam" id="PF08746"/>
    </source>
</evidence>
<comment type="subunit">
    <text evidence="17">Component of the Smc5-Smc6 complex.</text>
</comment>
<dbReference type="InterPro" id="IPR011513">
    <property type="entry name" value="Nse1"/>
</dbReference>
<evidence type="ECO:0000256" key="8">
    <source>
        <dbReference type="ARBA" id="ARBA00022723"/>
    </source>
</evidence>
<dbReference type="CDD" id="cd16493">
    <property type="entry name" value="RING-CH-C4HC3_NSE1"/>
    <property type="match status" value="1"/>
</dbReference>
<name>A0A2G8KAA0_STIJA</name>
<dbReference type="InterPro" id="IPR036388">
    <property type="entry name" value="WH-like_DNA-bd_sf"/>
</dbReference>
<evidence type="ECO:0000256" key="9">
    <source>
        <dbReference type="ARBA" id="ARBA00022763"/>
    </source>
</evidence>
<keyword evidence="15 17" id="KW-0234">DNA repair</keyword>
<comment type="subcellular location">
    <subcellularLocation>
        <location evidence="3">Chromosome</location>
        <location evidence="3">Telomere</location>
    </subcellularLocation>
    <subcellularLocation>
        <location evidence="2 17">Nucleus</location>
    </subcellularLocation>
</comment>
<accession>A0A2G8KAA0</accession>
<dbReference type="GO" id="GO:0008270">
    <property type="term" value="F:zinc ion binding"/>
    <property type="evidence" value="ECO:0007669"/>
    <property type="project" value="UniProtKB-KW"/>
</dbReference>
<evidence type="ECO:0000256" key="15">
    <source>
        <dbReference type="ARBA" id="ARBA00023204"/>
    </source>
</evidence>
<feature type="compositionally biased region" description="Basic and acidic residues" evidence="18">
    <location>
        <begin position="238"/>
        <end position="253"/>
    </location>
</feature>
<keyword evidence="10 17" id="KW-0863">Zinc-finger</keyword>
<dbReference type="EC" id="2.3.2.27" evidence="5 17"/>
<dbReference type="AlphaFoldDB" id="A0A2G8KAA0"/>
<organism evidence="20 21">
    <name type="scientific">Stichopus japonicus</name>
    <name type="common">Sea cucumber</name>
    <dbReference type="NCBI Taxonomy" id="307972"/>
    <lineage>
        <taxon>Eukaryota</taxon>
        <taxon>Metazoa</taxon>
        <taxon>Echinodermata</taxon>
        <taxon>Eleutherozoa</taxon>
        <taxon>Echinozoa</taxon>
        <taxon>Holothuroidea</taxon>
        <taxon>Aspidochirotacea</taxon>
        <taxon>Aspidochirotida</taxon>
        <taxon>Stichopodidae</taxon>
        <taxon>Apostichopus</taxon>
    </lineage>
</organism>
<dbReference type="Gene3D" id="1.10.10.10">
    <property type="entry name" value="Winged helix-like DNA-binding domain superfamily/Winged helix DNA-binding domain"/>
    <property type="match status" value="1"/>
</dbReference>
<dbReference type="GO" id="GO:0000724">
    <property type="term" value="P:double-strand break repair via homologous recombination"/>
    <property type="evidence" value="ECO:0007669"/>
    <property type="project" value="TreeGrafter"/>
</dbReference>
<keyword evidence="8 17" id="KW-0479">Metal-binding</keyword>
<dbReference type="InterPro" id="IPR013083">
    <property type="entry name" value="Znf_RING/FYVE/PHD"/>
</dbReference>